<proteinExistence type="inferred from homology"/>
<dbReference type="InterPro" id="IPR042099">
    <property type="entry name" value="ANL_N_sf"/>
</dbReference>
<organism evidence="7 8">
    <name type="scientific">Streptomyces mirabilis</name>
    <dbReference type="NCBI Taxonomy" id="68239"/>
    <lineage>
        <taxon>Bacteria</taxon>
        <taxon>Bacillati</taxon>
        <taxon>Actinomycetota</taxon>
        <taxon>Actinomycetes</taxon>
        <taxon>Kitasatosporales</taxon>
        <taxon>Streptomycetaceae</taxon>
        <taxon>Streptomyces</taxon>
    </lineage>
</organism>
<keyword evidence="4 5" id="KW-0808">Transferase</keyword>
<dbReference type="Proteomes" id="UP001257627">
    <property type="component" value="Unassembled WGS sequence"/>
</dbReference>
<dbReference type="Pfam" id="PF00501">
    <property type="entry name" value="AMP-binding"/>
    <property type="match status" value="1"/>
</dbReference>
<dbReference type="InterPro" id="IPR019810">
    <property type="entry name" value="Citrate_synthase_AS"/>
</dbReference>
<dbReference type="InterPro" id="IPR002020">
    <property type="entry name" value="Citrate_synthase"/>
</dbReference>
<dbReference type="Gene3D" id="3.30.300.30">
    <property type="match status" value="1"/>
</dbReference>
<dbReference type="EMBL" id="JARAKF010000004">
    <property type="protein sequence ID" value="MDU9001590.1"/>
    <property type="molecule type" value="Genomic_DNA"/>
</dbReference>
<dbReference type="PANTHER" id="PTHR45527">
    <property type="entry name" value="NONRIBOSOMAL PEPTIDE SYNTHETASE"/>
    <property type="match status" value="1"/>
</dbReference>
<evidence type="ECO:0000313" key="8">
    <source>
        <dbReference type="Proteomes" id="UP001257627"/>
    </source>
</evidence>
<comment type="similarity">
    <text evidence="2 5">Belongs to the citrate synthase family.</text>
</comment>
<keyword evidence="8" id="KW-1185">Reference proteome</keyword>
<evidence type="ECO:0000313" key="7">
    <source>
        <dbReference type="EMBL" id="MDU9001590.1"/>
    </source>
</evidence>
<dbReference type="InterPro" id="IPR010071">
    <property type="entry name" value="AA_adenyl_dom"/>
</dbReference>
<dbReference type="SUPFAM" id="SSF48256">
    <property type="entry name" value="Citrate synthase"/>
    <property type="match status" value="1"/>
</dbReference>
<reference evidence="7 8" key="1">
    <citation type="submission" date="2023-02" db="EMBL/GenBank/DDBJ databases">
        <authorList>
            <person name="Maleckis M."/>
        </authorList>
    </citation>
    <scope>NUCLEOTIDE SEQUENCE [LARGE SCALE GENOMIC DNA]</scope>
    <source>
        <strain evidence="7 8">P8-A2</strain>
        <plasmid evidence="7">unnamed2</plasmid>
    </source>
</reference>
<dbReference type="Gene3D" id="1.10.1200.10">
    <property type="entry name" value="ACP-like"/>
    <property type="match status" value="1"/>
</dbReference>
<dbReference type="Gene3D" id="1.10.580.10">
    <property type="entry name" value="Citrate Synthase, domain 1"/>
    <property type="match status" value="1"/>
</dbReference>
<dbReference type="InterPro" id="IPR000873">
    <property type="entry name" value="AMP-dep_synth/lig_dom"/>
</dbReference>
<dbReference type="RefSeq" id="WP_266945821.1">
    <property type="nucleotide sequence ID" value="NZ_JAPEMK010000006.1"/>
</dbReference>
<geneLocation type="plasmid" evidence="7">
    <name>unnamed2</name>
</geneLocation>
<keyword evidence="7" id="KW-0614">Plasmid</keyword>
<dbReference type="InterPro" id="IPR045851">
    <property type="entry name" value="AMP-bd_C_sf"/>
</dbReference>
<dbReference type="SUPFAM" id="SSF56801">
    <property type="entry name" value="Acetyl-CoA synthetase-like"/>
    <property type="match status" value="1"/>
</dbReference>
<evidence type="ECO:0000256" key="2">
    <source>
        <dbReference type="ARBA" id="ARBA00010566"/>
    </source>
</evidence>
<dbReference type="SUPFAM" id="SSF47336">
    <property type="entry name" value="ACP-like"/>
    <property type="match status" value="1"/>
</dbReference>
<dbReference type="PANTHER" id="PTHR45527:SF1">
    <property type="entry name" value="FATTY ACID SYNTHASE"/>
    <property type="match status" value="1"/>
</dbReference>
<gene>
    <name evidence="7" type="ORF">PU648_57175</name>
</gene>
<dbReference type="EC" id="2.3.3.16" evidence="3"/>
<evidence type="ECO:0000256" key="3">
    <source>
        <dbReference type="ARBA" id="ARBA00012972"/>
    </source>
</evidence>
<dbReference type="PRINTS" id="PR00143">
    <property type="entry name" value="CITRTSNTHASE"/>
</dbReference>
<comment type="caution">
    <text evidence="7">The sequence shown here is derived from an EMBL/GenBank/DDBJ whole genome shotgun (WGS) entry which is preliminary data.</text>
</comment>
<name>A0ABU3V601_9ACTN</name>
<dbReference type="Pfam" id="PF00285">
    <property type="entry name" value="Citrate_synt"/>
    <property type="match status" value="1"/>
</dbReference>
<evidence type="ECO:0000259" key="6">
    <source>
        <dbReference type="Pfam" id="PF00501"/>
    </source>
</evidence>
<evidence type="ECO:0000256" key="1">
    <source>
        <dbReference type="ARBA" id="ARBA00005163"/>
    </source>
</evidence>
<dbReference type="NCBIfam" id="TIGR01733">
    <property type="entry name" value="AA-adenyl-dom"/>
    <property type="match status" value="1"/>
</dbReference>
<comment type="pathway">
    <text evidence="1">Carbohydrate metabolism; tricarboxylic acid cycle.</text>
</comment>
<evidence type="ECO:0000256" key="5">
    <source>
        <dbReference type="RuleBase" id="RU003406"/>
    </source>
</evidence>
<sequence length="993" mass="107568">MTTVLAPTLGTGFRRHAADAPDRPALVVGGRILSYGECDDIARRWATRLVDAVGGRAARVGVFGYRSETSYLGVLAALRAGAGFVPMNPRFPVERTRAMMRQAQLDAVIADDTAVEQLPELLAGLARPPAVLVPGSSRPELPAGVRIMTGPDLASAVPLAVPMTARPDDLAYLLFTSGSAGTPKGVPITHRNVGAFLSHNQQRYRIEPADRFSQTFDQTFDLSVFDLFMAWEHGAAVCAMDPIELISPSRYLERNQVTVWFSVPSVAAVLRKRDALRPGAMPTLRWSLFCGEPLPRATAEEWQAAAPNSVVENLYGPTELTIACAVHRWDPAASPGLCVHDNVPIGQLYPGLHPLVVDEALQPVGDGAAGELCVAGPQVTPGYWRAPELTAERFFDRDGQRYYRTGDLVRRDGAEYICLGRNDQQVKVGGHRIELGEIEAVLRQSGTVEAVCLVGPDENTFTAVVSGATRTPAQLIEAAGAQLPAYMVPRSVYPIVQMPLNSNGKVDRHALRDWLRQQETHQVYESTAREESMISVEELVATSLDIPLAQVTDTLEYQSIRQWDSLGHIALMVALENAYGWQTDDGLTLNLRSVAAIKEFAGHKPRRAAVAASPEMTVRRGLEGVAFDRTEITHINGGAGVLEYRGYSINDLAEQASYEDVAHLLVYGELPDTAARDAFGKELASGRAVPQPVLDVLRSLRHAHPMDALLAAVPTLQAYGPARIGGEDESYEHARSVGIGLIAAVPMLVAAHHAYRSGREFVAPPENLSHAEAFLTVLLGTEPTPTAVRFINKGFVVHADHSSNASAFVARVVTGCRASMNASLTAAIAAFAGSVHGGAAERAVSLVDQVGVPENAERYVAETRRRNEPVMGFGHRVYRTEDPRVRHLRATVLELSRERGDDLGLRILDAVAAAMAPYRRHGLAPNVDLYSGLAYRLLDLPDDVAVPMFVIGRTAGWVAQALEQHANNVLIRPLLEYVGPHGRTYPGAQRSNE</sequence>
<dbReference type="InterPro" id="IPR016142">
    <property type="entry name" value="Citrate_synth-like_lrg_a-sub"/>
</dbReference>
<dbReference type="PROSITE" id="PS00480">
    <property type="entry name" value="CITRATE_SYNTHASE"/>
    <property type="match status" value="1"/>
</dbReference>
<protein>
    <recommendedName>
        <fullName evidence="3">citrate synthase (unknown stereospecificity)</fullName>
        <ecNumber evidence="3">2.3.3.16</ecNumber>
    </recommendedName>
</protein>
<dbReference type="InterPro" id="IPR036736">
    <property type="entry name" value="ACP-like_sf"/>
</dbReference>
<feature type="domain" description="AMP-dependent synthetase/ligase" evidence="6">
    <location>
        <begin position="13"/>
        <end position="384"/>
    </location>
</feature>
<evidence type="ECO:0000256" key="4">
    <source>
        <dbReference type="ARBA" id="ARBA00022679"/>
    </source>
</evidence>
<dbReference type="InterPro" id="IPR016143">
    <property type="entry name" value="Citrate_synth-like_sm_a-sub"/>
</dbReference>
<dbReference type="InterPro" id="IPR036969">
    <property type="entry name" value="Citrate_synthase_sf"/>
</dbReference>
<dbReference type="Gene3D" id="3.40.50.12780">
    <property type="entry name" value="N-terminal domain of ligase-like"/>
    <property type="match status" value="1"/>
</dbReference>
<dbReference type="Gene3D" id="1.10.230.10">
    <property type="entry name" value="Cytochrome P450-Terp, domain 2"/>
    <property type="match status" value="1"/>
</dbReference>
<accession>A0ABU3V601</accession>